<dbReference type="InterPro" id="IPR043502">
    <property type="entry name" value="DNA/RNA_pol_sf"/>
</dbReference>
<dbReference type="SUPFAM" id="SSF56672">
    <property type="entry name" value="DNA/RNA polymerases"/>
    <property type="match status" value="1"/>
</dbReference>
<dbReference type="InterPro" id="IPR000477">
    <property type="entry name" value="RT_dom"/>
</dbReference>
<dbReference type="PANTHER" id="PTHR33064:SF37">
    <property type="entry name" value="RIBONUCLEASE H"/>
    <property type="match status" value="1"/>
</dbReference>
<protein>
    <submittedName>
        <fullName evidence="2">Transposon Ty3-I Gag-Pol polyprotein</fullName>
    </submittedName>
</protein>
<dbReference type="AlphaFoldDB" id="A0A4Y2F0X8"/>
<dbReference type="OrthoDB" id="6435356at2759"/>
<evidence type="ECO:0000313" key="3">
    <source>
        <dbReference type="Proteomes" id="UP000499080"/>
    </source>
</evidence>
<evidence type="ECO:0000313" key="2">
    <source>
        <dbReference type="EMBL" id="GBM35182.1"/>
    </source>
</evidence>
<organism evidence="2 3">
    <name type="scientific">Araneus ventricosus</name>
    <name type="common">Orbweaver spider</name>
    <name type="synonym">Epeira ventricosa</name>
    <dbReference type="NCBI Taxonomy" id="182803"/>
    <lineage>
        <taxon>Eukaryota</taxon>
        <taxon>Metazoa</taxon>
        <taxon>Ecdysozoa</taxon>
        <taxon>Arthropoda</taxon>
        <taxon>Chelicerata</taxon>
        <taxon>Arachnida</taxon>
        <taxon>Araneae</taxon>
        <taxon>Araneomorphae</taxon>
        <taxon>Entelegynae</taxon>
        <taxon>Araneoidea</taxon>
        <taxon>Araneidae</taxon>
        <taxon>Araneus</taxon>
    </lineage>
</organism>
<name>A0A4Y2F0X8_ARAVE</name>
<dbReference type="EMBL" id="BGPR01172311">
    <property type="protein sequence ID" value="GBM35182.1"/>
    <property type="molecule type" value="Genomic_DNA"/>
</dbReference>
<dbReference type="Proteomes" id="UP000499080">
    <property type="component" value="Unassembled WGS sequence"/>
</dbReference>
<dbReference type="GO" id="GO:0071897">
    <property type="term" value="P:DNA biosynthetic process"/>
    <property type="evidence" value="ECO:0007669"/>
    <property type="project" value="UniProtKB-ARBA"/>
</dbReference>
<comment type="caution">
    <text evidence="2">The sequence shown here is derived from an EMBL/GenBank/DDBJ whole genome shotgun (WGS) entry which is preliminary data.</text>
</comment>
<dbReference type="FunFam" id="3.30.70.270:FF:000003">
    <property type="entry name" value="Transposon Ty3-G Gag-Pol polyprotein"/>
    <property type="match status" value="1"/>
</dbReference>
<dbReference type="Pfam" id="PF00078">
    <property type="entry name" value="RVT_1"/>
    <property type="match status" value="1"/>
</dbReference>
<proteinExistence type="predicted"/>
<evidence type="ECO:0000259" key="1">
    <source>
        <dbReference type="PROSITE" id="PS50878"/>
    </source>
</evidence>
<dbReference type="InterPro" id="IPR043128">
    <property type="entry name" value="Rev_trsase/Diguanyl_cyclase"/>
</dbReference>
<accession>A0A4Y2F0X8</accession>
<keyword evidence="3" id="KW-1185">Reference proteome</keyword>
<dbReference type="CDD" id="cd01647">
    <property type="entry name" value="RT_LTR"/>
    <property type="match status" value="1"/>
</dbReference>
<gene>
    <name evidence="2" type="primary">TY3B-I_1357</name>
    <name evidence="2" type="ORF">AVEN_203913_1</name>
</gene>
<dbReference type="Gene3D" id="3.30.70.270">
    <property type="match status" value="1"/>
</dbReference>
<feature type="domain" description="Reverse transcriptase" evidence="1">
    <location>
        <begin position="1"/>
        <end position="121"/>
    </location>
</feature>
<dbReference type="Gene3D" id="3.10.10.10">
    <property type="entry name" value="HIV Type 1 Reverse Transcriptase, subunit A, domain 1"/>
    <property type="match status" value="1"/>
</dbReference>
<reference evidence="2 3" key="1">
    <citation type="journal article" date="2019" name="Sci. Rep.">
        <title>Orb-weaving spider Araneus ventricosus genome elucidates the spidroin gene catalogue.</title>
        <authorList>
            <person name="Kono N."/>
            <person name="Nakamura H."/>
            <person name="Ohtoshi R."/>
            <person name="Moran D.A.P."/>
            <person name="Shinohara A."/>
            <person name="Yoshida Y."/>
            <person name="Fujiwara M."/>
            <person name="Mori M."/>
            <person name="Tomita M."/>
            <person name="Arakawa K."/>
        </authorList>
    </citation>
    <scope>NUCLEOTIDE SEQUENCE [LARGE SCALE GENOMIC DNA]</scope>
</reference>
<dbReference type="InterPro" id="IPR051320">
    <property type="entry name" value="Viral_Replic_Matur_Polypro"/>
</dbReference>
<dbReference type="PROSITE" id="PS50878">
    <property type="entry name" value="RT_POL"/>
    <property type="match status" value="1"/>
</dbReference>
<sequence>MAQWLSCLDLLKGYYQIKMHDENRVLTAFSTHNGVYQWKVMPFGLSGASGRFQKIMNNVLRSHSTYAQAYIDDIIVYSKTWDEHLIHMRNVLQELENAGFSVKLRKCAFTAKELQFLGHKIDGGKHAPDEEKNCGNKTARKAKDEKGCKIGPRLNGILSIVYS</sequence>
<dbReference type="PANTHER" id="PTHR33064">
    <property type="entry name" value="POL PROTEIN"/>
    <property type="match status" value="1"/>
</dbReference>